<gene>
    <name evidence="1" type="ORF">HJ583_006120</name>
</gene>
<accession>A0ABX2IDL4</accession>
<proteinExistence type="predicted"/>
<dbReference type="EMBL" id="JABCSC020000001">
    <property type="protein sequence ID" value="NSL54591.1"/>
    <property type="molecule type" value="Genomic_DNA"/>
</dbReference>
<sequence length="370" mass="40338">MSFHPSMGTRPKHSEPIRVTLVLPGLVWPGSGITASLQQLDLPALATLLGRGDTREQAAEPWSQWLPAQFGASELPWAALRLAGEDTQPTTAATHVLCADPVSLSFASDALLLRGPRELALPPDEVSALITALNTEFGDMGQWLATSPERFYLLAKEPIHARFHPLAEVLGRPVAFFPPEGEDARRWNRLANEIQVTLHNHPVSQARSERGQLAPNALWFWGETPLAPEGRGAGGEGLQAPTTHLCSPDPLLRGLARRAGCQLIDSPARLIAGLPGHSWLHDGRLQEAAQMGDFNAWLGGLQALDKELLQPLLAAWQAGRVHNITLHAPSDKRLLSARLPRHARWAFWRKPLSTAAVARQLQAPTENRPA</sequence>
<dbReference type="InterPro" id="IPR016631">
    <property type="entry name" value="Regulatory_RpfE"/>
</dbReference>
<evidence type="ECO:0000313" key="2">
    <source>
        <dbReference type="Proteomes" id="UP000778523"/>
    </source>
</evidence>
<reference evidence="1 2" key="1">
    <citation type="submission" date="2020-06" db="EMBL/GenBank/DDBJ databases">
        <title>Draft genome of Uliginosibacterium sp. IMCC34675.</title>
        <authorList>
            <person name="Song J."/>
        </authorList>
    </citation>
    <scope>NUCLEOTIDE SEQUENCE [LARGE SCALE GENOMIC DNA]</scope>
    <source>
        <strain evidence="1 2">IMCC34675</strain>
    </source>
</reference>
<comment type="caution">
    <text evidence="1">The sequence shown here is derived from an EMBL/GenBank/DDBJ whole genome shotgun (WGS) entry which is preliminary data.</text>
</comment>
<dbReference type="PIRSF" id="PIRSF015283">
    <property type="entry name" value="Regulatory_RpfE"/>
    <property type="match status" value="1"/>
</dbReference>
<dbReference type="Proteomes" id="UP000778523">
    <property type="component" value="Unassembled WGS sequence"/>
</dbReference>
<protein>
    <recommendedName>
        <fullName evidence="3">Phosphoglycerate mutase</fullName>
    </recommendedName>
</protein>
<organism evidence="1 2">
    <name type="scientific">Uliginosibacterium aquaticum</name>
    <dbReference type="NCBI Taxonomy" id="2731212"/>
    <lineage>
        <taxon>Bacteria</taxon>
        <taxon>Pseudomonadati</taxon>
        <taxon>Pseudomonadota</taxon>
        <taxon>Betaproteobacteria</taxon>
        <taxon>Rhodocyclales</taxon>
        <taxon>Zoogloeaceae</taxon>
        <taxon>Uliginosibacterium</taxon>
    </lineage>
</organism>
<dbReference type="RefSeq" id="WP_170021070.1">
    <property type="nucleotide sequence ID" value="NZ_JABCSC020000001.1"/>
</dbReference>
<evidence type="ECO:0000313" key="1">
    <source>
        <dbReference type="EMBL" id="NSL54591.1"/>
    </source>
</evidence>
<name>A0ABX2IDL4_9RHOO</name>
<evidence type="ECO:0008006" key="3">
    <source>
        <dbReference type="Google" id="ProtNLM"/>
    </source>
</evidence>
<keyword evidence="2" id="KW-1185">Reference proteome</keyword>